<dbReference type="EMBL" id="JABANM010014863">
    <property type="protein sequence ID" value="KAF4732004.1"/>
    <property type="molecule type" value="Genomic_DNA"/>
</dbReference>
<feature type="non-terminal residue" evidence="1">
    <location>
        <position position="1"/>
    </location>
</feature>
<sequence length="117" mass="12942">MAERKRKANPVEPRVIDEDLLLAGIEDSDIISAMHKREEASVVEDNPLFIGGESRTFFLSVHFEVTGDDSETGQAAPLEHTSPPVVTPEVFPRVKKMRLSFSGISHISNLATLQNLE</sequence>
<organism evidence="1 2">
    <name type="scientific">Perkinsus olseni</name>
    <name type="common">Perkinsus atlanticus</name>
    <dbReference type="NCBI Taxonomy" id="32597"/>
    <lineage>
        <taxon>Eukaryota</taxon>
        <taxon>Sar</taxon>
        <taxon>Alveolata</taxon>
        <taxon>Perkinsozoa</taxon>
        <taxon>Perkinsea</taxon>
        <taxon>Perkinsida</taxon>
        <taxon>Perkinsidae</taxon>
        <taxon>Perkinsus</taxon>
    </lineage>
</organism>
<proteinExistence type="predicted"/>
<comment type="caution">
    <text evidence="1">The sequence shown here is derived from an EMBL/GenBank/DDBJ whole genome shotgun (WGS) entry which is preliminary data.</text>
</comment>
<dbReference type="Proteomes" id="UP000574390">
    <property type="component" value="Unassembled WGS sequence"/>
</dbReference>
<reference evidence="1 2" key="1">
    <citation type="submission" date="2020-04" db="EMBL/GenBank/DDBJ databases">
        <title>Perkinsus olseni comparative genomics.</title>
        <authorList>
            <person name="Bogema D.R."/>
        </authorList>
    </citation>
    <scope>NUCLEOTIDE SEQUENCE [LARGE SCALE GENOMIC DNA]</scope>
    <source>
        <strain evidence="1">ATCC PRA-205</strain>
    </source>
</reference>
<accession>A0A7J6SG93</accession>
<name>A0A7J6SG93_PEROL</name>
<gene>
    <name evidence="1" type="primary">LRRC48_2</name>
    <name evidence="1" type="ORF">FOZ62_021149</name>
</gene>
<evidence type="ECO:0000313" key="1">
    <source>
        <dbReference type="EMBL" id="KAF4732004.1"/>
    </source>
</evidence>
<evidence type="ECO:0000313" key="2">
    <source>
        <dbReference type="Proteomes" id="UP000574390"/>
    </source>
</evidence>
<protein>
    <submittedName>
        <fullName evidence="1">Leucine rich repeat</fullName>
    </submittedName>
</protein>
<dbReference type="AlphaFoldDB" id="A0A7J6SG93"/>